<dbReference type="AlphaFoldDB" id="A0A6G1HUI2"/>
<dbReference type="InterPro" id="IPR056150">
    <property type="entry name" value="WD40_CDC20-Fz"/>
</dbReference>
<feature type="domain" description="CDC20/Fizzy WD40" evidence="7">
    <location>
        <begin position="217"/>
        <end position="522"/>
    </location>
</feature>
<evidence type="ECO:0000313" key="9">
    <source>
        <dbReference type="Proteomes" id="UP000799640"/>
    </source>
</evidence>
<accession>A0A6G1HUI2</accession>
<keyword evidence="4" id="KW-0131">Cell cycle</keyword>
<evidence type="ECO:0000313" key="8">
    <source>
        <dbReference type="EMBL" id="KAF2399526.1"/>
    </source>
</evidence>
<evidence type="ECO:0000256" key="3">
    <source>
        <dbReference type="ARBA" id="ARBA00022737"/>
    </source>
</evidence>
<evidence type="ECO:0000256" key="6">
    <source>
        <dbReference type="SAM" id="MobiDB-lite"/>
    </source>
</evidence>
<dbReference type="GO" id="GO:1905786">
    <property type="term" value="P:positive regulation of anaphase-promoting complex-dependent catabolic process"/>
    <property type="evidence" value="ECO:0007669"/>
    <property type="project" value="TreeGrafter"/>
</dbReference>
<dbReference type="PANTHER" id="PTHR19918:SF1">
    <property type="entry name" value="FIZZY-RELATED PROTEIN HOMOLOG"/>
    <property type="match status" value="1"/>
</dbReference>
<evidence type="ECO:0000256" key="4">
    <source>
        <dbReference type="ARBA" id="ARBA00023306"/>
    </source>
</evidence>
<dbReference type="Gene3D" id="2.130.10.10">
    <property type="entry name" value="YVTN repeat-like/Quinoprotein amine dehydrogenase"/>
    <property type="match status" value="1"/>
</dbReference>
<dbReference type="Pfam" id="PF24807">
    <property type="entry name" value="WD40_CDC20-Fz"/>
    <property type="match status" value="1"/>
</dbReference>
<reference evidence="8" key="1">
    <citation type="journal article" date="2020" name="Stud. Mycol.">
        <title>101 Dothideomycetes genomes: a test case for predicting lifestyles and emergence of pathogens.</title>
        <authorList>
            <person name="Haridas S."/>
            <person name="Albert R."/>
            <person name="Binder M."/>
            <person name="Bloem J."/>
            <person name="Labutti K."/>
            <person name="Salamov A."/>
            <person name="Andreopoulos B."/>
            <person name="Baker S."/>
            <person name="Barry K."/>
            <person name="Bills G."/>
            <person name="Bluhm B."/>
            <person name="Cannon C."/>
            <person name="Castanera R."/>
            <person name="Culley D."/>
            <person name="Daum C."/>
            <person name="Ezra D."/>
            <person name="Gonzalez J."/>
            <person name="Henrissat B."/>
            <person name="Kuo A."/>
            <person name="Liang C."/>
            <person name="Lipzen A."/>
            <person name="Lutzoni F."/>
            <person name="Magnuson J."/>
            <person name="Mondo S."/>
            <person name="Nolan M."/>
            <person name="Ohm R."/>
            <person name="Pangilinan J."/>
            <person name="Park H.-J."/>
            <person name="Ramirez L."/>
            <person name="Alfaro M."/>
            <person name="Sun H."/>
            <person name="Tritt A."/>
            <person name="Yoshinaga Y."/>
            <person name="Zwiers L.-H."/>
            <person name="Turgeon B."/>
            <person name="Goodwin S."/>
            <person name="Spatafora J."/>
            <person name="Crous P."/>
            <person name="Grigoriev I."/>
        </authorList>
    </citation>
    <scope>NUCLEOTIDE SEQUENCE</scope>
    <source>
        <strain evidence="8">CBS 262.69</strain>
    </source>
</reference>
<dbReference type="InterPro" id="IPR015943">
    <property type="entry name" value="WD40/YVTN_repeat-like_dom_sf"/>
</dbReference>
<dbReference type="GO" id="GO:0005680">
    <property type="term" value="C:anaphase-promoting complex"/>
    <property type="evidence" value="ECO:0007669"/>
    <property type="project" value="TreeGrafter"/>
</dbReference>
<dbReference type="InterPro" id="IPR001680">
    <property type="entry name" value="WD40_rpt"/>
</dbReference>
<dbReference type="InterPro" id="IPR033010">
    <property type="entry name" value="Cdc20/Fizzy"/>
</dbReference>
<comment type="similarity">
    <text evidence="1">Belongs to the WD repeat CDC20/Fizzy family.</text>
</comment>
<dbReference type="InterPro" id="IPR036322">
    <property type="entry name" value="WD40_repeat_dom_sf"/>
</dbReference>
<sequence length="544" mass="60549">MRARTPVTGEGNRTLLDSNRSNVAQPSHNAQAPTEGEGRPAQSIETNPHRSPTRKRARITGDRYIPNRVDDIAAQFNLLDQPTTPRKKRHVSSDVDFQSMAAADETYRNVLQRQIFDDGIVAEPALSTPRGFPSIHGPALTPSTPTKNIFSFAQMVQPAGHVTPHSKSRTPNSRRGINMDPEAQIYSLSPIKKNSQQLLLTPAKPNRPISKVPYKVLDAPDLADDFYLNLVDWGKHNVLGVGLGNCVYTWTSETGRVQKLCEFNDDTITSVNWIQRGTHLAIGTTRGYVQIWDAQAQRRLRTMTGHTNRVGALAWNDHILTSGSRDRTIYHRDVRSPTQWITKLTAHKQEICGLKWNTDTQQLATGGNDNMLMVWDRLNDQPTYKFNSHRAAVKAIAWNPHQRGLLASGGGTQDKTIKFWDTLLSDQSSSALAASHRSSLPANLLNSIDTGSQVCNLAWSINSNELVSTHGFVQNQIVIWRYPTMQQVASLTGHTFRVLYLAMSPDGQVIVTGAGDETLRFWHAFKKRDTTTGLGSLENLSVIR</sequence>
<dbReference type="OrthoDB" id="10263272at2759"/>
<protein>
    <submittedName>
        <fullName evidence="8">WD40 repeat-like protein</fullName>
    </submittedName>
</protein>
<proteinExistence type="inferred from homology"/>
<dbReference type="SUPFAM" id="SSF50978">
    <property type="entry name" value="WD40 repeat-like"/>
    <property type="match status" value="1"/>
</dbReference>
<feature type="region of interest" description="Disordered" evidence="6">
    <location>
        <begin position="1"/>
        <end position="59"/>
    </location>
</feature>
<dbReference type="GO" id="GO:0031145">
    <property type="term" value="P:anaphase-promoting complex-dependent catabolic process"/>
    <property type="evidence" value="ECO:0007669"/>
    <property type="project" value="TreeGrafter"/>
</dbReference>
<feature type="repeat" description="WD" evidence="5">
    <location>
        <begin position="386"/>
        <end position="421"/>
    </location>
</feature>
<feature type="repeat" description="WD" evidence="5">
    <location>
        <begin position="261"/>
        <end position="302"/>
    </location>
</feature>
<evidence type="ECO:0000256" key="5">
    <source>
        <dbReference type="PROSITE-ProRule" id="PRU00221"/>
    </source>
</evidence>
<keyword evidence="3" id="KW-0677">Repeat</keyword>
<evidence type="ECO:0000256" key="2">
    <source>
        <dbReference type="ARBA" id="ARBA00022574"/>
    </source>
</evidence>
<organism evidence="8 9">
    <name type="scientific">Trichodelitschia bisporula</name>
    <dbReference type="NCBI Taxonomy" id="703511"/>
    <lineage>
        <taxon>Eukaryota</taxon>
        <taxon>Fungi</taxon>
        <taxon>Dikarya</taxon>
        <taxon>Ascomycota</taxon>
        <taxon>Pezizomycotina</taxon>
        <taxon>Dothideomycetes</taxon>
        <taxon>Dothideomycetes incertae sedis</taxon>
        <taxon>Phaeotrichales</taxon>
        <taxon>Phaeotrichaceae</taxon>
        <taxon>Trichodelitschia</taxon>
    </lineage>
</organism>
<dbReference type="PROSITE" id="PS50294">
    <property type="entry name" value="WD_REPEATS_REGION"/>
    <property type="match status" value="2"/>
</dbReference>
<feature type="compositionally biased region" description="Polar residues" evidence="6">
    <location>
        <begin position="15"/>
        <end position="32"/>
    </location>
</feature>
<dbReference type="SMART" id="SM00320">
    <property type="entry name" value="WD40"/>
    <property type="match status" value="6"/>
</dbReference>
<dbReference type="EMBL" id="ML996697">
    <property type="protein sequence ID" value="KAF2399526.1"/>
    <property type="molecule type" value="Genomic_DNA"/>
</dbReference>
<feature type="repeat" description="WD" evidence="5">
    <location>
        <begin position="344"/>
        <end position="376"/>
    </location>
</feature>
<keyword evidence="2 5" id="KW-0853">WD repeat</keyword>
<name>A0A6G1HUI2_9PEZI</name>
<dbReference type="GO" id="GO:1990757">
    <property type="term" value="F:ubiquitin ligase activator activity"/>
    <property type="evidence" value="ECO:0007669"/>
    <property type="project" value="TreeGrafter"/>
</dbReference>
<dbReference type="GO" id="GO:0010997">
    <property type="term" value="F:anaphase-promoting complex binding"/>
    <property type="evidence" value="ECO:0007669"/>
    <property type="project" value="InterPro"/>
</dbReference>
<feature type="repeat" description="WD" evidence="5">
    <location>
        <begin position="491"/>
        <end position="532"/>
    </location>
</feature>
<dbReference type="PROSITE" id="PS50082">
    <property type="entry name" value="WD_REPEATS_2"/>
    <property type="match status" value="4"/>
</dbReference>
<gene>
    <name evidence="8" type="ORF">EJ06DRAFT_538361</name>
</gene>
<dbReference type="Proteomes" id="UP000799640">
    <property type="component" value="Unassembled WGS sequence"/>
</dbReference>
<evidence type="ECO:0000259" key="7">
    <source>
        <dbReference type="Pfam" id="PF24807"/>
    </source>
</evidence>
<evidence type="ECO:0000256" key="1">
    <source>
        <dbReference type="ARBA" id="ARBA00006445"/>
    </source>
</evidence>
<keyword evidence="9" id="KW-1185">Reference proteome</keyword>
<dbReference type="PANTHER" id="PTHR19918">
    <property type="entry name" value="CELL DIVISION CYCLE 20 CDC20 FIZZY -RELATED"/>
    <property type="match status" value="1"/>
</dbReference>
<dbReference type="CDD" id="cd00200">
    <property type="entry name" value="WD40"/>
    <property type="match status" value="1"/>
</dbReference>